<dbReference type="Pfam" id="PF16083">
    <property type="entry name" value="Phage_holin_3_3"/>
    <property type="match status" value="1"/>
</dbReference>
<protein>
    <submittedName>
        <fullName evidence="2">Holin</fullName>
    </submittedName>
</protein>
<keyword evidence="3" id="KW-1185">Reference proteome</keyword>
<dbReference type="RefSeq" id="WP_047964150.1">
    <property type="nucleotide sequence ID" value="NZ_JAQRFL010000064.1"/>
</dbReference>
<feature type="transmembrane region" description="Helical" evidence="1">
    <location>
        <begin position="13"/>
        <end position="33"/>
    </location>
</feature>
<proteinExistence type="predicted"/>
<organism evidence="2 3">
    <name type="scientific">Xenorhabdus khoisanae</name>
    <dbReference type="NCBI Taxonomy" id="880157"/>
    <lineage>
        <taxon>Bacteria</taxon>
        <taxon>Pseudomonadati</taxon>
        <taxon>Pseudomonadota</taxon>
        <taxon>Gammaproteobacteria</taxon>
        <taxon>Enterobacterales</taxon>
        <taxon>Morganellaceae</taxon>
        <taxon>Xenorhabdus</taxon>
    </lineage>
</organism>
<evidence type="ECO:0000256" key="1">
    <source>
        <dbReference type="SAM" id="Phobius"/>
    </source>
</evidence>
<comment type="caution">
    <text evidence="2">The sequence shown here is derived from an EMBL/GenBank/DDBJ whole genome shotgun (WGS) entry which is preliminary data.</text>
</comment>
<keyword evidence="1" id="KW-0472">Membrane</keyword>
<evidence type="ECO:0000313" key="3">
    <source>
        <dbReference type="Proteomes" id="UP000036277"/>
    </source>
</evidence>
<sequence>MRMPNKDPSGFELYQWLILLLLSAWGGIVRYIIDIKTSNARWSWFGAVAQVVVSGFTGLIGGFISLEAGLSLYMTFASAGMCGAMGSIALTYFWNRLTGDHR</sequence>
<keyword evidence="1" id="KW-1133">Transmembrane helix</keyword>
<dbReference type="PATRIC" id="fig|880157.4.peg.3180"/>
<keyword evidence="1" id="KW-0812">Transmembrane</keyword>
<dbReference type="OrthoDB" id="6555944at2"/>
<dbReference type="EMBL" id="LFCV01000101">
    <property type="protein sequence ID" value="KMJ44366.1"/>
    <property type="molecule type" value="Genomic_DNA"/>
</dbReference>
<feature type="transmembrane region" description="Helical" evidence="1">
    <location>
        <begin position="45"/>
        <end position="66"/>
    </location>
</feature>
<feature type="transmembrane region" description="Helical" evidence="1">
    <location>
        <begin position="72"/>
        <end position="94"/>
    </location>
</feature>
<gene>
    <name evidence="2" type="ORF">AB204_14920</name>
</gene>
<evidence type="ECO:0000313" key="2">
    <source>
        <dbReference type="EMBL" id="KMJ44366.1"/>
    </source>
</evidence>
<name>A0A0J5FPX8_9GAMM</name>
<dbReference type="STRING" id="880157.AB204_14920"/>
<accession>A0A0J5FPX8</accession>
<dbReference type="InterPro" id="IPR032126">
    <property type="entry name" value="LydA_holin"/>
</dbReference>
<dbReference type="Proteomes" id="UP000036277">
    <property type="component" value="Unassembled WGS sequence"/>
</dbReference>
<reference evidence="2 3" key="1">
    <citation type="submission" date="2015-06" db="EMBL/GenBank/DDBJ databases">
        <title>Draft Whole-Genome Sequence of the Entomopathogenic Bacterium Xenorhabdus khoisanae.</title>
        <authorList>
            <person name="Naidoo S."/>
            <person name="Featherston J."/>
            <person name="Gray V.M."/>
        </authorList>
    </citation>
    <scope>NUCLEOTIDE SEQUENCE [LARGE SCALE GENOMIC DNA]</scope>
    <source>
        <strain evidence="2 3">MCB</strain>
    </source>
</reference>
<dbReference type="AlphaFoldDB" id="A0A0J5FPX8"/>